<keyword evidence="6" id="KW-0539">Nucleus</keyword>
<sequence>MTNMQHYLDDIQDLLDGLNEEMAKRLHRISKWDDQYLEKSARTKQLEDVIFDATKSMDERKEAVCQLAGLRDDIREIAEKKTNLAEKNHETLTKVVDKISELAYHCKCEIEIDNPGSTEQRERQFYRSLSFAADLISEYHGSGALTAQNLMDSLPPRNGGKREASVLTDDDRTSTRSVTPFGGARQNKKRPGRPRNTFKMSHFEKIPETSNASSCRSSVDPDVVHARAFIAENAQKKKKLSKYMRKKQEKLRKAEEDARRIKNFEVKKEVDTGDYEDFALSQWGDDMPSSRNTGEGASASSALIDVCEEDDEQELLDCLIGDFADLPSPPKGIMEALDVTESGLYSMDMYPPGHKSQQNTPEKAQKKASGEFRHPGNSMRRMGGGGDGPSSSNGHGFNLKRANNGSSIATMASESTTASASLFSDPIRPHHHQQNQRVLFGTIADTSFSGRPRKLTDRVTEMIQSNRERSQKSRTSRDEAVDDEWCICNGAPNQSQFLQNTNSDMMVECENPNCPKQWFHFDCVGLSSPPDDEWFCPDCSPLPTFIHHSSSSRRHD</sequence>
<evidence type="ECO:0000256" key="1">
    <source>
        <dbReference type="ARBA" id="ARBA00004123"/>
    </source>
</evidence>
<feature type="binding site" evidence="7">
    <location>
        <position position="520"/>
    </location>
    <ligand>
        <name>Zn(2+)</name>
        <dbReference type="ChEBI" id="CHEBI:29105"/>
        <label>1</label>
    </ligand>
</feature>
<feature type="binding site" evidence="7">
    <location>
        <position position="536"/>
    </location>
    <ligand>
        <name>Zn(2+)</name>
        <dbReference type="ChEBI" id="CHEBI:29105"/>
        <label>2</label>
    </ligand>
</feature>
<reference evidence="12" key="1">
    <citation type="submission" date="2007-07" db="EMBL/GenBank/DDBJ databases">
        <title>PCAP assembly of the Caenorhabditis remanei genome.</title>
        <authorList>
            <consortium name="The Caenorhabditis remanei Sequencing Consortium"/>
            <person name="Wilson R.K."/>
        </authorList>
    </citation>
    <scope>NUCLEOTIDE SEQUENCE [LARGE SCALE GENOMIC DNA]</scope>
    <source>
        <strain evidence="12">PB4641</strain>
    </source>
</reference>
<dbReference type="InterPro" id="IPR028651">
    <property type="entry name" value="ING_fam"/>
</dbReference>
<keyword evidence="5 7" id="KW-0862">Zinc</keyword>
<feature type="binding site" evidence="7">
    <location>
        <position position="488"/>
    </location>
    <ligand>
        <name>Zn(2+)</name>
        <dbReference type="ChEBI" id="CHEBI:29105"/>
        <label>1</label>
    </ligand>
</feature>
<dbReference type="FunCoup" id="E3N333">
    <property type="interactions" value="26"/>
</dbReference>
<feature type="coiled-coil region" evidence="9">
    <location>
        <begin position="233"/>
        <end position="264"/>
    </location>
</feature>
<accession>E3N333</accession>
<evidence type="ECO:0000313" key="12">
    <source>
        <dbReference type="EMBL" id="EFO84442.1"/>
    </source>
</evidence>
<evidence type="ECO:0000256" key="2">
    <source>
        <dbReference type="ARBA" id="ARBA00010210"/>
    </source>
</evidence>
<feature type="region of interest" description="Disordered" evidence="10">
    <location>
        <begin position="150"/>
        <end position="198"/>
    </location>
</feature>
<dbReference type="Gene3D" id="3.30.40.10">
    <property type="entry name" value="Zinc/RING finger domain, C3HC4 (zinc finger)"/>
    <property type="match status" value="1"/>
</dbReference>
<evidence type="ECO:0000256" key="8">
    <source>
        <dbReference type="PROSITE-ProRule" id="PRU00146"/>
    </source>
</evidence>
<dbReference type="HOGENOM" id="CLU_049230_0_0_1"/>
<dbReference type="InParanoid" id="E3N333"/>
<keyword evidence="3 7" id="KW-0479">Metal-binding</keyword>
<feature type="compositionally biased region" description="Basic and acidic residues" evidence="10">
    <location>
        <begin position="160"/>
        <end position="174"/>
    </location>
</feature>
<feature type="binding site" evidence="7">
    <location>
        <position position="509"/>
    </location>
    <ligand>
        <name>Zn(2+)</name>
        <dbReference type="ChEBI" id="CHEBI:29105"/>
        <label>2</label>
    </ligand>
</feature>
<feature type="binding site" evidence="7">
    <location>
        <position position="514"/>
    </location>
    <ligand>
        <name>Zn(2+)</name>
        <dbReference type="ChEBI" id="CHEBI:29105"/>
        <label>2</label>
    </ligand>
</feature>
<dbReference type="InterPro" id="IPR011011">
    <property type="entry name" value="Znf_FYVE_PHD"/>
</dbReference>
<evidence type="ECO:0000256" key="7">
    <source>
        <dbReference type="PIRSR" id="PIRSR628651-51"/>
    </source>
</evidence>
<name>E3N333_CAERE</name>
<keyword evidence="13" id="KW-1185">Reference proteome</keyword>
<dbReference type="OrthoDB" id="5411773at2759"/>
<feature type="domain" description="PHD-type" evidence="11">
    <location>
        <begin position="483"/>
        <end position="542"/>
    </location>
</feature>
<feature type="region of interest" description="Disordered" evidence="10">
    <location>
        <begin position="350"/>
        <end position="398"/>
    </location>
</feature>
<dbReference type="OMA" id="MTNMQHY"/>
<organism evidence="13">
    <name type="scientific">Caenorhabditis remanei</name>
    <name type="common">Caenorhabditis vulgaris</name>
    <dbReference type="NCBI Taxonomy" id="31234"/>
    <lineage>
        <taxon>Eukaryota</taxon>
        <taxon>Metazoa</taxon>
        <taxon>Ecdysozoa</taxon>
        <taxon>Nematoda</taxon>
        <taxon>Chromadorea</taxon>
        <taxon>Rhabditida</taxon>
        <taxon>Rhabditina</taxon>
        <taxon>Rhabditomorpha</taxon>
        <taxon>Rhabditoidea</taxon>
        <taxon>Rhabditidae</taxon>
        <taxon>Peloderinae</taxon>
        <taxon>Caenorhabditis</taxon>
    </lineage>
</organism>
<evidence type="ECO:0000256" key="6">
    <source>
        <dbReference type="ARBA" id="ARBA00023242"/>
    </source>
</evidence>
<gene>
    <name evidence="12" type="ORF">CRE_18102</name>
</gene>
<dbReference type="PANTHER" id="PTHR10333">
    <property type="entry name" value="INHIBITOR OF GROWTH PROTEIN"/>
    <property type="match status" value="1"/>
</dbReference>
<feature type="compositionally biased region" description="Basic and acidic residues" evidence="10">
    <location>
        <begin position="363"/>
        <end position="374"/>
    </location>
</feature>
<evidence type="ECO:0000259" key="11">
    <source>
        <dbReference type="PROSITE" id="PS50016"/>
    </source>
</evidence>
<feature type="binding site" evidence="7">
    <location>
        <position position="486"/>
    </location>
    <ligand>
        <name>Zn(2+)</name>
        <dbReference type="ChEBI" id="CHEBI:29105"/>
        <label>1</label>
    </ligand>
</feature>
<comment type="subcellular location">
    <subcellularLocation>
        <location evidence="1">Nucleus</location>
    </subcellularLocation>
</comment>
<dbReference type="EMBL" id="DS268517">
    <property type="protein sequence ID" value="EFO84442.1"/>
    <property type="molecule type" value="Genomic_DNA"/>
</dbReference>
<evidence type="ECO:0000256" key="5">
    <source>
        <dbReference type="ARBA" id="ARBA00022833"/>
    </source>
</evidence>
<dbReference type="GO" id="GO:0008270">
    <property type="term" value="F:zinc ion binding"/>
    <property type="evidence" value="ECO:0007669"/>
    <property type="project" value="UniProtKB-KW"/>
</dbReference>
<dbReference type="Proteomes" id="UP000008281">
    <property type="component" value="Unassembled WGS sequence"/>
</dbReference>
<evidence type="ECO:0000256" key="9">
    <source>
        <dbReference type="SAM" id="Coils"/>
    </source>
</evidence>
<dbReference type="PROSITE" id="PS01359">
    <property type="entry name" value="ZF_PHD_1"/>
    <property type="match status" value="1"/>
</dbReference>
<dbReference type="PROSITE" id="PS50016">
    <property type="entry name" value="ZF_PHD_2"/>
    <property type="match status" value="1"/>
</dbReference>
<keyword evidence="4 8" id="KW-0863">Zinc-finger</keyword>
<feature type="binding site" evidence="7">
    <location>
        <position position="523"/>
    </location>
    <ligand>
        <name>Zn(2+)</name>
        <dbReference type="ChEBI" id="CHEBI:29105"/>
        <label>1</label>
    </ligand>
</feature>
<dbReference type="GO" id="GO:0005634">
    <property type="term" value="C:nucleus"/>
    <property type="evidence" value="ECO:0007669"/>
    <property type="project" value="UniProtKB-SubCell"/>
</dbReference>
<dbReference type="SUPFAM" id="SSF57903">
    <property type="entry name" value="FYVE/PHD zinc finger"/>
    <property type="match status" value="1"/>
</dbReference>
<dbReference type="InterPro" id="IPR013083">
    <property type="entry name" value="Znf_RING/FYVE/PHD"/>
</dbReference>
<comment type="similarity">
    <text evidence="2">Belongs to the ING family.</text>
</comment>
<dbReference type="PANTHER" id="PTHR10333:SF79">
    <property type="entry name" value="PHD-TYPE DOMAIN-CONTAINING PROTEIN"/>
    <property type="match status" value="1"/>
</dbReference>
<protein>
    <recommendedName>
        <fullName evidence="11">PHD-type domain-containing protein</fullName>
    </recommendedName>
</protein>
<keyword evidence="9" id="KW-0175">Coiled coil</keyword>
<evidence type="ECO:0000256" key="3">
    <source>
        <dbReference type="ARBA" id="ARBA00022723"/>
    </source>
</evidence>
<dbReference type="eggNOG" id="KOG1973">
    <property type="taxonomic scope" value="Eukaryota"/>
</dbReference>
<evidence type="ECO:0000256" key="4">
    <source>
        <dbReference type="ARBA" id="ARBA00022771"/>
    </source>
</evidence>
<evidence type="ECO:0000256" key="10">
    <source>
        <dbReference type="SAM" id="MobiDB-lite"/>
    </source>
</evidence>
<dbReference type="STRING" id="31234.E3N333"/>
<feature type="binding site" evidence="7">
    <location>
        <position position="539"/>
    </location>
    <ligand>
        <name>Zn(2+)</name>
        <dbReference type="ChEBI" id="CHEBI:29105"/>
        <label>2</label>
    </ligand>
</feature>
<dbReference type="SMART" id="SM00249">
    <property type="entry name" value="PHD"/>
    <property type="match status" value="1"/>
</dbReference>
<dbReference type="InterPro" id="IPR019786">
    <property type="entry name" value="Zinc_finger_PHD-type_CS"/>
</dbReference>
<proteinExistence type="inferred from homology"/>
<dbReference type="GO" id="GO:0035267">
    <property type="term" value="C:NuA4 histone acetyltransferase complex"/>
    <property type="evidence" value="ECO:0007669"/>
    <property type="project" value="TreeGrafter"/>
</dbReference>
<dbReference type="CDD" id="cd15505">
    <property type="entry name" value="PHD_ING"/>
    <property type="match status" value="1"/>
</dbReference>
<feature type="coiled-coil region" evidence="9">
    <location>
        <begin position="60"/>
        <end position="87"/>
    </location>
</feature>
<dbReference type="InterPro" id="IPR001965">
    <property type="entry name" value="Znf_PHD"/>
</dbReference>
<dbReference type="AlphaFoldDB" id="E3N333"/>
<dbReference type="InterPro" id="IPR019787">
    <property type="entry name" value="Znf_PHD-finger"/>
</dbReference>
<evidence type="ECO:0000313" key="13">
    <source>
        <dbReference type="Proteomes" id="UP000008281"/>
    </source>
</evidence>